<dbReference type="PANTHER" id="PTHR41247:SF1">
    <property type="entry name" value="HTH-TYPE TRANSCRIPTIONAL REPRESSOR YCNK"/>
    <property type="match status" value="1"/>
</dbReference>
<dbReference type="KEGG" id="hme:HFX_6299"/>
<sequence>MPDDIRPGDQSADLLTRRAATKAFSLGTLATLAGCLGTSSETKPDPVDLSGQKEDDQGGMVIGLHAGPNGQIFYRDSSPEGHDNPAWFHTLSMGMFPYYFEHQQQGWEATAIYVTDYSVVEYELTEEEGDTFISTHTGADTFGNAREMTYVVGSEVLGGMGKDLIPFSSSADADAFIDEHGGSTVTFDDVTSSWLSGYMRS</sequence>
<dbReference type="Gene3D" id="3.30.70.2050">
    <property type="match status" value="1"/>
</dbReference>
<dbReference type="Proteomes" id="UP000006469">
    <property type="component" value="Plasmid pHM500"/>
</dbReference>
<name>I3RB11_HALMT</name>
<dbReference type="EMBL" id="AOLO01000015">
    <property type="protein sequence ID" value="ELZ97261.1"/>
    <property type="molecule type" value="Genomic_DNA"/>
</dbReference>
<dbReference type="OrthoDB" id="162738at2157"/>
<evidence type="ECO:0000313" key="3">
    <source>
        <dbReference type="EMBL" id="ELZ97261.1"/>
    </source>
</evidence>
<evidence type="ECO:0000313" key="1">
    <source>
        <dbReference type="EMBL" id="AFK21421.2"/>
    </source>
</evidence>
<proteinExistence type="predicted"/>
<reference evidence="1" key="1">
    <citation type="journal article" date="2012" name="Appl. Environ. Microbiol.">
        <title>Identification of the haloarchaeal phasin (PhaP) that functions in polyhydroxyalkanoate accumulation and granule formation in Haloferax mediterranei.</title>
        <authorList>
            <person name="Cai S."/>
            <person name="Cai L."/>
            <person name="Liu H."/>
            <person name="Liu X."/>
            <person name="Han J."/>
            <person name="Zhou J."/>
            <person name="Xiang H."/>
        </authorList>
    </citation>
    <scope>NUCLEOTIDE SEQUENCE</scope>
    <source>
        <strain evidence="1">CGMCC 1.2087</strain>
    </source>
</reference>
<evidence type="ECO:0000313" key="4">
    <source>
        <dbReference type="EMBL" id="QCQ77090.1"/>
    </source>
</evidence>
<dbReference type="EMBL" id="CP001871">
    <property type="protein sequence ID" value="AFK21421.2"/>
    <property type="molecule type" value="Genomic_DNA"/>
</dbReference>
<protein>
    <submittedName>
        <fullName evidence="1 2">NosL</fullName>
    </submittedName>
    <submittedName>
        <fullName evidence="4">Nitrous oxide reductase accessory protein NosL</fullName>
    </submittedName>
</protein>
<dbReference type="EMBL" id="CP007554">
    <property type="protein sequence ID" value="AHZ24509.1"/>
    <property type="molecule type" value="Genomic_DNA"/>
</dbReference>
<evidence type="ECO:0000313" key="2">
    <source>
        <dbReference type="EMBL" id="AHZ24509.1"/>
    </source>
</evidence>
<dbReference type="GeneID" id="40158035"/>
<dbReference type="Proteomes" id="UP000027075">
    <property type="component" value="Plasmid HMPLAS1"/>
</dbReference>
<accession>M0IKD1</accession>
<reference evidence="1" key="5">
    <citation type="submission" date="2014-05" db="EMBL/GenBank/DDBJ databases">
        <authorList>
            <person name="Wang L."/>
            <person name="Yang H."/>
            <person name="Xiang H."/>
        </authorList>
    </citation>
    <scope>NUCLEOTIDE SEQUENCE</scope>
    <source>
        <strain evidence="1">CGMCC 1.2087</strain>
        <plasmid evidence="1">pHM500</plasmid>
    </source>
</reference>
<dbReference type="SUPFAM" id="SSF160387">
    <property type="entry name" value="NosL/MerB-like"/>
    <property type="match status" value="1"/>
</dbReference>
<evidence type="ECO:0000313" key="6">
    <source>
        <dbReference type="Proteomes" id="UP000011603"/>
    </source>
</evidence>
<dbReference type="PATRIC" id="fig|523841.21.peg.3634"/>
<organism evidence="1 5">
    <name type="scientific">Haloferax mediterranei (strain ATCC 33500 / DSM 1411 / JCM 8866 / NBRC 14739 / NCIMB 2177 / R-4)</name>
    <name type="common">Halobacterium mediterranei</name>
    <dbReference type="NCBI Taxonomy" id="523841"/>
    <lineage>
        <taxon>Archaea</taxon>
        <taxon>Methanobacteriati</taxon>
        <taxon>Methanobacteriota</taxon>
        <taxon>Stenosarchaea group</taxon>
        <taxon>Halobacteria</taxon>
        <taxon>Halobacteriales</taxon>
        <taxon>Haloferacaceae</taxon>
        <taxon>Haloferax</taxon>
    </lineage>
</organism>
<reference evidence="3 6" key="3">
    <citation type="journal article" date="2014" name="PLoS Genet.">
        <title>Phylogenetically driven sequencing of extremely halophilic archaea reveals strategies for static and dynamic osmo-response.</title>
        <authorList>
            <person name="Becker E.A."/>
            <person name="Seitzer P.M."/>
            <person name="Tritt A."/>
            <person name="Larsen D."/>
            <person name="Krusor M."/>
            <person name="Yao A.I."/>
            <person name="Wu D."/>
            <person name="Madern D."/>
            <person name="Eisen J.A."/>
            <person name="Darling A.E."/>
            <person name="Facciotti M.T."/>
        </authorList>
    </citation>
    <scope>NUCLEOTIDE SEQUENCE [LARGE SCALE GENOMIC DNA]</scope>
    <source>
        <strain evidence="3">ATCC 33500</strain>
        <strain evidence="6">ATCC 33500 / DSM 1411 / JCM 8866 / NBRC 14739 / NCIMB 2177 / R-4</strain>
    </source>
</reference>
<evidence type="ECO:0000313" key="5">
    <source>
        <dbReference type="Proteomes" id="UP000006469"/>
    </source>
</evidence>
<keyword evidence="1" id="KW-0614">Plasmid</keyword>
<dbReference type="PROSITE" id="PS51257">
    <property type="entry name" value="PROKAR_LIPOPROTEIN"/>
    <property type="match status" value="1"/>
</dbReference>
<dbReference type="RefSeq" id="WP_004060827.1">
    <property type="nucleotide sequence ID" value="NC_017944.1"/>
</dbReference>
<dbReference type="Proteomes" id="UP000299011">
    <property type="component" value="Plasmid pHME505"/>
</dbReference>
<reference evidence="2 7" key="4">
    <citation type="submission" date="2014-04" db="EMBL/GenBank/DDBJ databases">
        <title>Transcriptional profiles of Haloferax mediterranei on the basis of nitrogen availability.</title>
        <authorList>
            <person name="Bautista V."/>
        </authorList>
    </citation>
    <scope>NUCLEOTIDE SEQUENCE [LARGE SCALE GENOMIC DNA]</scope>
    <source>
        <strain evidence="2">ATCC 33500</strain>
        <strain evidence="7">ATCC 33500 / DSM 1411 / JCM 8866 / NBRC 14739 / NCIMB 2177 / R-4</strain>
        <plasmid evidence="2">HMPLAS1</plasmid>
        <plasmid evidence="7">Plasmid HMPLAS1</plasmid>
    </source>
</reference>
<geneLocation type="plasmid" evidence="4 8">
    <name>pHME505</name>
</geneLocation>
<keyword evidence="6" id="KW-1185">Reference proteome</keyword>
<dbReference type="InterPro" id="IPR008719">
    <property type="entry name" value="N2O_reductase_NosL"/>
</dbReference>
<gene>
    <name evidence="1" type="primary">nosL</name>
    <name evidence="1" type="ordered locus">HFX_6299</name>
    <name evidence="2" type="ORF">BM92_16500</name>
    <name evidence="3" type="ORF">C439_18103</name>
    <name evidence="4" type="ORF">E6P09_16420</name>
</gene>
<dbReference type="Proteomes" id="UP000011603">
    <property type="component" value="Unassembled WGS sequence"/>
</dbReference>
<accession>I3RB11</accession>
<geneLocation type="plasmid" evidence="1 5">
    <name>pHM500</name>
</geneLocation>
<geneLocation type="plasmid" evidence="2 7">
    <name>HMPLAS1</name>
</geneLocation>
<dbReference type="Pfam" id="PF05573">
    <property type="entry name" value="NosL"/>
    <property type="match status" value="1"/>
</dbReference>
<dbReference type="EMBL" id="CP039140">
    <property type="protein sequence ID" value="QCQ77090.1"/>
    <property type="molecule type" value="Genomic_DNA"/>
</dbReference>
<dbReference type="AlphaFoldDB" id="I3RB11"/>
<dbReference type="PANTHER" id="PTHR41247">
    <property type="entry name" value="HTH-TYPE TRANSCRIPTIONAL REPRESSOR YCNK"/>
    <property type="match status" value="1"/>
</dbReference>
<evidence type="ECO:0000313" key="7">
    <source>
        <dbReference type="Proteomes" id="UP000027075"/>
    </source>
</evidence>
<reference evidence="1 5" key="2">
    <citation type="journal article" date="2012" name="J. Bacteriol.">
        <title>Complete genome sequence of the metabolically versatile halophilic archaeon Haloferax mediterranei, a poly(3-hydroxybutyrate-co-3-hydroxyvalerate) producer.</title>
        <authorList>
            <person name="Han J."/>
            <person name="Zhang F."/>
            <person name="Hou J."/>
            <person name="Liu X."/>
            <person name="Li M."/>
            <person name="Liu H."/>
            <person name="Cai L."/>
            <person name="Zhang B."/>
            <person name="Chen Y."/>
            <person name="Zhou J."/>
            <person name="Hu S."/>
            <person name="Xiang H."/>
        </authorList>
    </citation>
    <scope>NUCLEOTIDE SEQUENCE [LARGE SCALE GENOMIC DNA]</scope>
    <source>
        <strain evidence="5">ATCC 33500 / DSM 1411 / JCM 8866 / NBRC 14739 / NCIMB 2177 / R-4</strain>
        <strain evidence="1">CGMCC 1.2087</strain>
        <plasmid evidence="5">pHM500</plasmid>
    </source>
</reference>
<dbReference type="HOGENOM" id="CLU_096026_0_0_2"/>
<evidence type="ECO:0000313" key="8">
    <source>
        <dbReference type="Proteomes" id="UP000299011"/>
    </source>
</evidence>
<reference evidence="4 8" key="6">
    <citation type="submission" date="2019-04" db="EMBL/GenBank/DDBJ databases">
        <title>Methylomes of two halophilic Archaea, Haloarcula marismortui and Haloferax mediterranei.</title>
        <authorList>
            <person name="DasSarma S."/>
            <person name="DasSarma P."/>
            <person name="DasSarma S."/>
            <person name="Fomenkov A."/>
            <person name="Vincze T."/>
            <person name="Anton B.P."/>
            <person name="Roberts R.J."/>
        </authorList>
    </citation>
    <scope>NUCLEOTIDE SEQUENCE [LARGE SCALE GENOMIC DNA]</scope>
    <source>
        <strain evidence="4">ATCC 33500</strain>
        <strain evidence="8">ATCC 33500 / DSM 1411 / JCM 8866 / NBRC 14739 / NCIMB 2177 / R-4</strain>
        <plasmid evidence="4 8">pHME505</plasmid>
    </source>
</reference>